<dbReference type="EMBL" id="JBJUIK010000007">
    <property type="protein sequence ID" value="KAL3524443.1"/>
    <property type="molecule type" value="Genomic_DNA"/>
</dbReference>
<organism evidence="2 3">
    <name type="scientific">Cinchona calisaya</name>
    <dbReference type="NCBI Taxonomy" id="153742"/>
    <lineage>
        <taxon>Eukaryota</taxon>
        <taxon>Viridiplantae</taxon>
        <taxon>Streptophyta</taxon>
        <taxon>Embryophyta</taxon>
        <taxon>Tracheophyta</taxon>
        <taxon>Spermatophyta</taxon>
        <taxon>Magnoliopsida</taxon>
        <taxon>eudicotyledons</taxon>
        <taxon>Gunneridae</taxon>
        <taxon>Pentapetalae</taxon>
        <taxon>asterids</taxon>
        <taxon>lamiids</taxon>
        <taxon>Gentianales</taxon>
        <taxon>Rubiaceae</taxon>
        <taxon>Cinchonoideae</taxon>
        <taxon>Cinchoneae</taxon>
        <taxon>Cinchona</taxon>
    </lineage>
</organism>
<evidence type="ECO:0000313" key="2">
    <source>
        <dbReference type="EMBL" id="KAL3524443.1"/>
    </source>
</evidence>
<name>A0ABD2ZYQ9_9GENT</name>
<evidence type="ECO:0000313" key="3">
    <source>
        <dbReference type="Proteomes" id="UP001630127"/>
    </source>
</evidence>
<keyword evidence="1" id="KW-1133">Transmembrane helix</keyword>
<feature type="transmembrane region" description="Helical" evidence="1">
    <location>
        <begin position="51"/>
        <end position="70"/>
    </location>
</feature>
<protein>
    <recommendedName>
        <fullName evidence="4">CASP-like protein</fullName>
    </recommendedName>
</protein>
<keyword evidence="1" id="KW-0812">Transmembrane</keyword>
<dbReference type="AlphaFoldDB" id="A0ABD2ZYQ9"/>
<gene>
    <name evidence="2" type="ORF">ACH5RR_017277</name>
</gene>
<feature type="transmembrane region" description="Helical" evidence="1">
    <location>
        <begin position="106"/>
        <end position="126"/>
    </location>
</feature>
<evidence type="ECO:0008006" key="4">
    <source>
        <dbReference type="Google" id="ProtNLM"/>
    </source>
</evidence>
<comment type="caution">
    <text evidence="2">The sequence shown here is derived from an EMBL/GenBank/DDBJ whole genome shotgun (WGS) entry which is preliminary data.</text>
</comment>
<accession>A0ABD2ZYQ9</accession>
<keyword evidence="1" id="KW-0472">Membrane</keyword>
<sequence>MPVNSLVPALSDGSPCNVYFALFCVGYGGNSALKRGAAATKGQNRPSKSSVFLSPLPLVFFLHALVLLQYHSSPVVQVISKLTGIFLLGGGGGGDGDGSEFFKDTAASNAGVAFAVTALAAASVVCKTEINNFFKKMEITATR</sequence>
<proteinExistence type="predicted"/>
<evidence type="ECO:0000256" key="1">
    <source>
        <dbReference type="SAM" id="Phobius"/>
    </source>
</evidence>
<dbReference type="Proteomes" id="UP001630127">
    <property type="component" value="Unassembled WGS sequence"/>
</dbReference>
<keyword evidence="3" id="KW-1185">Reference proteome</keyword>
<reference evidence="2 3" key="1">
    <citation type="submission" date="2024-11" db="EMBL/GenBank/DDBJ databases">
        <title>A near-complete genome assembly of Cinchona calisaya.</title>
        <authorList>
            <person name="Lian D.C."/>
            <person name="Zhao X.W."/>
            <person name="Wei L."/>
        </authorList>
    </citation>
    <scope>NUCLEOTIDE SEQUENCE [LARGE SCALE GENOMIC DNA]</scope>
    <source>
        <tissue evidence="2">Nenye</tissue>
    </source>
</reference>